<accession>A0A4R2PAH6</accession>
<dbReference type="PRINTS" id="PR00455">
    <property type="entry name" value="HTHTETR"/>
</dbReference>
<evidence type="ECO:0000256" key="5">
    <source>
        <dbReference type="SAM" id="MobiDB-lite"/>
    </source>
</evidence>
<dbReference type="InterPro" id="IPR009057">
    <property type="entry name" value="Homeodomain-like_sf"/>
</dbReference>
<dbReference type="PROSITE" id="PS50977">
    <property type="entry name" value="HTH_TETR_2"/>
    <property type="match status" value="1"/>
</dbReference>
<feature type="region of interest" description="Disordered" evidence="5">
    <location>
        <begin position="170"/>
        <end position="193"/>
    </location>
</feature>
<dbReference type="Gene3D" id="1.10.10.60">
    <property type="entry name" value="Homeodomain-like"/>
    <property type="match status" value="1"/>
</dbReference>
<reference evidence="7 8" key="1">
    <citation type="submission" date="2019-03" db="EMBL/GenBank/DDBJ databases">
        <title>Genomic Encyclopedia of Type Strains, Phase IV (KMG-IV): sequencing the most valuable type-strain genomes for metagenomic binning, comparative biology and taxonomic classification.</title>
        <authorList>
            <person name="Goeker M."/>
        </authorList>
    </citation>
    <scope>NUCLEOTIDE SEQUENCE [LARGE SCALE GENOMIC DNA]</scope>
    <source>
        <strain evidence="7 8">DSM 2132</strain>
    </source>
</reference>
<dbReference type="AlphaFoldDB" id="A0A4R2PAH6"/>
<evidence type="ECO:0000256" key="4">
    <source>
        <dbReference type="PROSITE-ProRule" id="PRU00335"/>
    </source>
</evidence>
<dbReference type="SUPFAM" id="SSF46689">
    <property type="entry name" value="Homeodomain-like"/>
    <property type="match status" value="1"/>
</dbReference>
<comment type="caution">
    <text evidence="7">The sequence shown here is derived from an EMBL/GenBank/DDBJ whole genome shotgun (WGS) entry which is preliminary data.</text>
</comment>
<keyword evidence="1" id="KW-0805">Transcription regulation</keyword>
<name>A0A4R2PAH6_RHOSA</name>
<organism evidence="7 8">
    <name type="scientific">Rhodothalassium salexigens DSM 2132</name>
    <dbReference type="NCBI Taxonomy" id="1188247"/>
    <lineage>
        <taxon>Bacteria</taxon>
        <taxon>Pseudomonadati</taxon>
        <taxon>Pseudomonadota</taxon>
        <taxon>Alphaproteobacteria</taxon>
        <taxon>Rhodothalassiales</taxon>
        <taxon>Rhodothalassiaceae</taxon>
        <taxon>Rhodothalassium</taxon>
    </lineage>
</organism>
<evidence type="ECO:0000256" key="2">
    <source>
        <dbReference type="ARBA" id="ARBA00023125"/>
    </source>
</evidence>
<dbReference type="EMBL" id="SLXO01000012">
    <property type="protein sequence ID" value="TCP31091.1"/>
    <property type="molecule type" value="Genomic_DNA"/>
</dbReference>
<dbReference type="InterPro" id="IPR050109">
    <property type="entry name" value="HTH-type_TetR-like_transc_reg"/>
</dbReference>
<dbReference type="GO" id="GO:0000976">
    <property type="term" value="F:transcription cis-regulatory region binding"/>
    <property type="evidence" value="ECO:0007669"/>
    <property type="project" value="TreeGrafter"/>
</dbReference>
<dbReference type="PANTHER" id="PTHR30055">
    <property type="entry name" value="HTH-TYPE TRANSCRIPTIONAL REGULATOR RUTR"/>
    <property type="match status" value="1"/>
</dbReference>
<feature type="DNA-binding region" description="H-T-H motif" evidence="4">
    <location>
        <begin position="85"/>
        <end position="104"/>
    </location>
</feature>
<keyword evidence="3" id="KW-0804">Transcription</keyword>
<dbReference type="Pfam" id="PF14246">
    <property type="entry name" value="TetR_C_7"/>
    <property type="match status" value="1"/>
</dbReference>
<dbReference type="Pfam" id="PF00440">
    <property type="entry name" value="TetR_N"/>
    <property type="match status" value="1"/>
</dbReference>
<evidence type="ECO:0000256" key="3">
    <source>
        <dbReference type="ARBA" id="ARBA00023163"/>
    </source>
</evidence>
<dbReference type="GO" id="GO:0003700">
    <property type="term" value="F:DNA-binding transcription factor activity"/>
    <property type="evidence" value="ECO:0007669"/>
    <property type="project" value="TreeGrafter"/>
</dbReference>
<sequence>MSKHLPDPPTTRPTAPRRGPDRPSKGGAAKGRPQNRQSGKAPSASGQPAQERLGRPGRPRSAGKHAAIIDAAGALFLANGFDRTTMDAVAERAGVSKQTVYSHFDNKAALFQAVVRQVRLSYLSDLPAVAGDPRPLPERLTAVGRQFVRLITSNQAVAMFRVLVAQSGAGTDEPPAATHRSDGRSPGVPRGGRQSALYYEAGPMMLIDGIRRVMTAALAAGDLEGADADRITMDFVALLKGDVHMRRVLGLPVDLSDAAVEAHAARCVETLLRAYRPVSSPSAAISSARMGDIK</sequence>
<dbReference type="InParanoid" id="A0A4R2PAH6"/>
<evidence type="ECO:0000313" key="8">
    <source>
        <dbReference type="Proteomes" id="UP000295399"/>
    </source>
</evidence>
<dbReference type="PANTHER" id="PTHR30055:SF146">
    <property type="entry name" value="HTH-TYPE TRANSCRIPTIONAL DUAL REGULATOR CECR"/>
    <property type="match status" value="1"/>
</dbReference>
<keyword evidence="2 4" id="KW-0238">DNA-binding</keyword>
<evidence type="ECO:0000313" key="7">
    <source>
        <dbReference type="EMBL" id="TCP31091.1"/>
    </source>
</evidence>
<proteinExistence type="predicted"/>
<dbReference type="InterPro" id="IPR039536">
    <property type="entry name" value="TetR_C_Proteobacteria"/>
</dbReference>
<dbReference type="InterPro" id="IPR001647">
    <property type="entry name" value="HTH_TetR"/>
</dbReference>
<evidence type="ECO:0000256" key="1">
    <source>
        <dbReference type="ARBA" id="ARBA00023015"/>
    </source>
</evidence>
<keyword evidence="8" id="KW-1185">Reference proteome</keyword>
<feature type="region of interest" description="Disordered" evidence="5">
    <location>
        <begin position="1"/>
        <end position="64"/>
    </location>
</feature>
<feature type="domain" description="HTH tetR-type" evidence="6">
    <location>
        <begin position="62"/>
        <end position="122"/>
    </location>
</feature>
<dbReference type="OrthoDB" id="5292901at2"/>
<dbReference type="RefSeq" id="WP_132709347.1">
    <property type="nucleotide sequence ID" value="NZ_JACIGF010000012.1"/>
</dbReference>
<protein>
    <submittedName>
        <fullName evidence="7">TetR family transcriptional regulator</fullName>
    </submittedName>
</protein>
<evidence type="ECO:0000259" key="6">
    <source>
        <dbReference type="PROSITE" id="PS50977"/>
    </source>
</evidence>
<dbReference type="FunFam" id="1.10.10.60:FF:000141">
    <property type="entry name" value="TetR family transcriptional regulator"/>
    <property type="match status" value="1"/>
</dbReference>
<dbReference type="Gene3D" id="1.10.357.10">
    <property type="entry name" value="Tetracycline Repressor, domain 2"/>
    <property type="match status" value="2"/>
</dbReference>
<dbReference type="Proteomes" id="UP000295399">
    <property type="component" value="Unassembled WGS sequence"/>
</dbReference>
<feature type="compositionally biased region" description="Polar residues" evidence="5">
    <location>
        <begin position="34"/>
        <end position="48"/>
    </location>
</feature>
<gene>
    <name evidence="7" type="ORF">EV659_11220</name>
</gene>